<evidence type="ECO:0000313" key="6">
    <source>
        <dbReference type="EMBL" id="OIR20270.1"/>
    </source>
</evidence>
<dbReference type="PANTHER" id="PTHR42711">
    <property type="entry name" value="ABC TRANSPORTER ATP-BINDING PROTEIN"/>
    <property type="match status" value="1"/>
</dbReference>
<dbReference type="PANTHER" id="PTHR42711:SF5">
    <property type="entry name" value="ABC TRANSPORTER ATP-BINDING PROTEIN NATA"/>
    <property type="match status" value="1"/>
</dbReference>
<evidence type="ECO:0000259" key="5">
    <source>
        <dbReference type="PROSITE" id="PS50893"/>
    </source>
</evidence>
<proteinExistence type="inferred from homology"/>
<evidence type="ECO:0000256" key="1">
    <source>
        <dbReference type="ARBA" id="ARBA00005417"/>
    </source>
</evidence>
<comment type="similarity">
    <text evidence="1">Belongs to the ABC transporter superfamily.</text>
</comment>
<dbReference type="InterPro" id="IPR003439">
    <property type="entry name" value="ABC_transporter-like_ATP-bd"/>
</dbReference>
<organism evidence="6 7">
    <name type="scientific">Marine Group III euryarchaeote CG-Bathy1</name>
    <dbReference type="NCBI Taxonomy" id="1889001"/>
    <lineage>
        <taxon>Archaea</taxon>
        <taxon>Methanobacteriati</taxon>
        <taxon>Thermoplasmatota</taxon>
        <taxon>Thermoplasmata</taxon>
        <taxon>Candidatus Thermoprofundales</taxon>
    </lineage>
</organism>
<accession>A0A1J5U7K6</accession>
<dbReference type="InterPro" id="IPR027417">
    <property type="entry name" value="P-loop_NTPase"/>
</dbReference>
<gene>
    <name evidence="6" type="ORF">BEU04_00210</name>
</gene>
<evidence type="ECO:0000256" key="3">
    <source>
        <dbReference type="ARBA" id="ARBA00022741"/>
    </source>
</evidence>
<dbReference type="InterPro" id="IPR050763">
    <property type="entry name" value="ABC_transporter_ATP-binding"/>
</dbReference>
<keyword evidence="3" id="KW-0547">Nucleotide-binding</keyword>
<dbReference type="InterPro" id="IPR003593">
    <property type="entry name" value="AAA+_ATPase"/>
</dbReference>
<protein>
    <recommendedName>
        <fullName evidence="5">ABC transporter domain-containing protein</fullName>
    </recommendedName>
</protein>
<evidence type="ECO:0000313" key="7">
    <source>
        <dbReference type="Proteomes" id="UP000183815"/>
    </source>
</evidence>
<dbReference type="PROSITE" id="PS50893">
    <property type="entry name" value="ABC_TRANSPORTER_2"/>
    <property type="match status" value="1"/>
</dbReference>
<dbReference type="EMBL" id="MIYU01000001">
    <property type="protein sequence ID" value="OIR20270.1"/>
    <property type="molecule type" value="Genomic_DNA"/>
</dbReference>
<dbReference type="GO" id="GO:0005524">
    <property type="term" value="F:ATP binding"/>
    <property type="evidence" value="ECO:0007669"/>
    <property type="project" value="UniProtKB-KW"/>
</dbReference>
<dbReference type="Gene3D" id="3.40.50.300">
    <property type="entry name" value="P-loop containing nucleotide triphosphate hydrolases"/>
    <property type="match status" value="1"/>
</dbReference>
<name>A0A1J5U7K6_9ARCH</name>
<feature type="domain" description="ABC transporter" evidence="5">
    <location>
        <begin position="4"/>
        <end position="237"/>
    </location>
</feature>
<keyword evidence="2" id="KW-0813">Transport</keyword>
<evidence type="ECO:0000256" key="4">
    <source>
        <dbReference type="ARBA" id="ARBA00022840"/>
    </source>
</evidence>
<dbReference type="Pfam" id="PF00005">
    <property type="entry name" value="ABC_tran"/>
    <property type="match status" value="1"/>
</dbReference>
<dbReference type="AlphaFoldDB" id="A0A1J5U7K6"/>
<comment type="caution">
    <text evidence="6">The sequence shown here is derived from an EMBL/GenBank/DDBJ whole genome shotgun (WGS) entry which is preliminary data.</text>
</comment>
<dbReference type="SUPFAM" id="SSF52540">
    <property type="entry name" value="P-loop containing nucleoside triphosphate hydrolases"/>
    <property type="match status" value="1"/>
</dbReference>
<dbReference type="GO" id="GO:0016887">
    <property type="term" value="F:ATP hydrolysis activity"/>
    <property type="evidence" value="ECO:0007669"/>
    <property type="project" value="InterPro"/>
</dbReference>
<keyword evidence="4" id="KW-0067">ATP-binding</keyword>
<reference evidence="6 7" key="1">
    <citation type="submission" date="2016-08" db="EMBL/GenBank/DDBJ databases">
        <title>New Insights into Marine Group III Euryarchaeota, from dark to light.</title>
        <authorList>
            <person name="Haro-Moreno J.M."/>
            <person name="Rodriguez-Valera F."/>
            <person name="Lopez-Garcia P."/>
            <person name="Moreira D."/>
            <person name="Martin-Cuadrado A.B."/>
        </authorList>
    </citation>
    <scope>NUCLEOTIDE SEQUENCE [LARGE SCALE GENOMIC DNA]</scope>
    <source>
        <strain evidence="6">CG-Bathy1</strain>
    </source>
</reference>
<sequence>MRALEVVDLVKEFPTGYNLPPNRVIEDISFEMDMGDRMAIIGPNGCGKTTLLKTLATIYLPDSGSIKLFSQDMLKHRSRARKTFSFVSPSLNFQSKLTLSQTISYFATVLQKPPEIVIPFLKRTNLYKMWNSRIESFSEGQKAILRLALGFLKQPKILFLDEVVANLDVSRKESVINIIEEMEAYQDLTLVMVDHDPYVVDRLCSKILVLKGNGTVHSVSSVSDLMNKLHYNFSVDVTLKSDIPDSKALSISKAMRKNNLKVRYFAEDEKNLKSIINKLISLGPIIQEFTTSSVSMRDVYYLLFEGGLDEGDV</sequence>
<evidence type="ECO:0000256" key="2">
    <source>
        <dbReference type="ARBA" id="ARBA00022448"/>
    </source>
</evidence>
<dbReference type="SMART" id="SM00382">
    <property type="entry name" value="AAA"/>
    <property type="match status" value="1"/>
</dbReference>
<dbReference type="Proteomes" id="UP000183815">
    <property type="component" value="Unassembled WGS sequence"/>
</dbReference>